<sequence>MVSASEDINTLRAALAAAEAKAAAMETRAINAEAHAARAEAEAAVAKAKLSATMAIIEDLRLQIAKARREQYGQKSERAARLIDQLELQLEEFEASAAEDEIAADEAARNADPGAPPRRRRPARKKPFPPHLERERVVVPGPAQCPCCGSTRLSKIGEDVTETLEAVPRQYKVRQTVREKFTCRECEQISQPPAPFHAIPRGHVGPSLLAMIVYDKFALHQPLNRQSEEFLREGIDLSLSTLADHVGSATSALRPLFELIEAHMFSAERLHCDDTTVPLLARNKTITARLWTHVRDDRPFGGAAAPAAVFYFSRNREGEHPQRQLEAFSGLLQADAFSGFVPLYAPGRKPGPIYECACWAHGRRKLFELADIAKSAREPKFVISPVAFEAVKRIDAIFDIEREIAGKSAADRLAVRRQRVKPLVDELHKWMTDERAKLSAKSPVAKALNYMLKRWPSFALFTDDGRICMTNNAAERSLRGVALGRKSWLFAGSERGGERAAMMFSFIITCRLNDVDPKAWLADALERLPNHSAQQLHELLPWNWRRDAEAAQAA</sequence>
<evidence type="ECO:0000313" key="6">
    <source>
        <dbReference type="EMBL" id="PQA88860.1"/>
    </source>
</evidence>
<evidence type="ECO:0000259" key="4">
    <source>
        <dbReference type="Pfam" id="PF13007"/>
    </source>
</evidence>
<dbReference type="Pfam" id="PF13007">
    <property type="entry name" value="LZ_Tnp_IS66"/>
    <property type="match status" value="1"/>
</dbReference>
<feature type="domain" description="Transposase TnpC homeodomain" evidence="4">
    <location>
        <begin position="60"/>
        <end position="137"/>
    </location>
</feature>
<dbReference type="OrthoDB" id="9800877at2"/>
<evidence type="ECO:0000313" key="7">
    <source>
        <dbReference type="Proteomes" id="UP000239504"/>
    </source>
</evidence>
<comment type="caution">
    <text evidence="6">The sequence shown here is derived from an EMBL/GenBank/DDBJ whole genome shotgun (WGS) entry which is preliminary data.</text>
</comment>
<name>A0A2S7K8N7_9PROT</name>
<feature type="compositionally biased region" description="Basic residues" evidence="1">
    <location>
        <begin position="117"/>
        <end position="128"/>
    </location>
</feature>
<dbReference type="InterPro" id="IPR052344">
    <property type="entry name" value="Transposase-related"/>
</dbReference>
<evidence type="ECO:0000259" key="5">
    <source>
        <dbReference type="Pfam" id="PF13817"/>
    </source>
</evidence>
<dbReference type="InterPro" id="IPR024474">
    <property type="entry name" value="Znf_dom_IS66"/>
</dbReference>
<evidence type="ECO:0000256" key="1">
    <source>
        <dbReference type="SAM" id="MobiDB-lite"/>
    </source>
</evidence>
<dbReference type="Pfam" id="PF13817">
    <property type="entry name" value="DDE_Tnp_IS66_C"/>
    <property type="match status" value="1"/>
</dbReference>
<feature type="domain" description="Transposase IS66 central" evidence="2">
    <location>
        <begin position="202"/>
        <end position="498"/>
    </location>
</feature>
<protein>
    <submittedName>
        <fullName evidence="6">IS66 family transposase</fullName>
    </submittedName>
</protein>
<feature type="domain" description="Transposase IS66 C-terminal" evidence="5">
    <location>
        <begin position="505"/>
        <end position="542"/>
    </location>
</feature>
<dbReference type="NCBIfam" id="NF033517">
    <property type="entry name" value="transpos_IS66"/>
    <property type="match status" value="1"/>
</dbReference>
<dbReference type="Pfam" id="PF03050">
    <property type="entry name" value="DDE_Tnp_IS66"/>
    <property type="match status" value="1"/>
</dbReference>
<dbReference type="InterPro" id="IPR039552">
    <property type="entry name" value="IS66_C"/>
</dbReference>
<dbReference type="InterPro" id="IPR004291">
    <property type="entry name" value="Transposase_IS66_central"/>
</dbReference>
<dbReference type="AlphaFoldDB" id="A0A2S7K8N7"/>
<keyword evidence="7" id="KW-1185">Reference proteome</keyword>
<dbReference type="PANTHER" id="PTHR33678:SF1">
    <property type="entry name" value="BLL1576 PROTEIN"/>
    <property type="match status" value="1"/>
</dbReference>
<feature type="region of interest" description="Disordered" evidence="1">
    <location>
        <begin position="99"/>
        <end position="135"/>
    </location>
</feature>
<dbReference type="Proteomes" id="UP000239504">
    <property type="component" value="Unassembled WGS sequence"/>
</dbReference>
<evidence type="ECO:0000259" key="3">
    <source>
        <dbReference type="Pfam" id="PF13005"/>
    </source>
</evidence>
<dbReference type="EMBL" id="PJCH01000004">
    <property type="protein sequence ID" value="PQA88860.1"/>
    <property type="molecule type" value="Genomic_DNA"/>
</dbReference>
<dbReference type="RefSeq" id="WP_104828935.1">
    <property type="nucleotide sequence ID" value="NZ_PJCH01000004.1"/>
</dbReference>
<dbReference type="Pfam" id="PF13005">
    <property type="entry name" value="zf-IS66"/>
    <property type="match status" value="1"/>
</dbReference>
<reference evidence="6 7" key="1">
    <citation type="submission" date="2017-12" db="EMBL/GenBank/DDBJ databases">
        <authorList>
            <person name="Hurst M.R.H."/>
        </authorList>
    </citation>
    <scope>NUCLEOTIDE SEQUENCE [LARGE SCALE GENOMIC DNA]</scope>
    <source>
        <strain evidence="6 7">SY-3-19</strain>
    </source>
</reference>
<organism evidence="6 7">
    <name type="scientific">Hyphococcus luteus</name>
    <dbReference type="NCBI Taxonomy" id="2058213"/>
    <lineage>
        <taxon>Bacteria</taxon>
        <taxon>Pseudomonadati</taxon>
        <taxon>Pseudomonadota</taxon>
        <taxon>Alphaproteobacteria</taxon>
        <taxon>Parvularculales</taxon>
        <taxon>Parvularculaceae</taxon>
        <taxon>Hyphococcus</taxon>
    </lineage>
</organism>
<gene>
    <name evidence="6" type="ORF">CW354_04800</name>
</gene>
<dbReference type="InterPro" id="IPR024463">
    <property type="entry name" value="Transposase_TnpC_homeodom"/>
</dbReference>
<evidence type="ECO:0000259" key="2">
    <source>
        <dbReference type="Pfam" id="PF03050"/>
    </source>
</evidence>
<dbReference type="PANTHER" id="PTHR33678">
    <property type="entry name" value="BLL1576 PROTEIN"/>
    <property type="match status" value="1"/>
</dbReference>
<accession>A0A2S7K8N7</accession>
<feature type="domain" description="Transposase IS66 zinc-finger binding" evidence="3">
    <location>
        <begin position="143"/>
        <end position="187"/>
    </location>
</feature>
<proteinExistence type="predicted"/>